<keyword evidence="2" id="KW-0813">Transport</keyword>
<dbReference type="PANTHER" id="PTHR43394:SF1">
    <property type="entry name" value="ATP-BINDING CASSETTE SUB-FAMILY B MEMBER 10, MITOCHONDRIAL"/>
    <property type="match status" value="1"/>
</dbReference>
<dbReference type="AlphaFoldDB" id="A0A9D1LVQ1"/>
<evidence type="ECO:0000256" key="3">
    <source>
        <dbReference type="ARBA" id="ARBA00022475"/>
    </source>
</evidence>
<evidence type="ECO:0000256" key="1">
    <source>
        <dbReference type="ARBA" id="ARBA00004651"/>
    </source>
</evidence>
<keyword evidence="3" id="KW-1003">Cell membrane</keyword>
<accession>A0A9D1LVQ1</accession>
<evidence type="ECO:0000256" key="9">
    <source>
        <dbReference type="SAM" id="Phobius"/>
    </source>
</evidence>
<dbReference type="FunFam" id="1.20.1560.10:FF:000011">
    <property type="entry name" value="Multidrug ABC transporter ATP-binding protein"/>
    <property type="match status" value="1"/>
</dbReference>
<keyword evidence="5" id="KW-0547">Nucleotide-binding</keyword>
<feature type="transmembrane region" description="Helical" evidence="9">
    <location>
        <begin position="62"/>
        <end position="83"/>
    </location>
</feature>
<proteinExistence type="predicted"/>
<dbReference type="Pfam" id="PF00005">
    <property type="entry name" value="ABC_tran"/>
    <property type="match status" value="1"/>
</dbReference>
<dbReference type="InterPro" id="IPR036640">
    <property type="entry name" value="ABC1_TM_sf"/>
</dbReference>
<reference evidence="12" key="2">
    <citation type="journal article" date="2021" name="PeerJ">
        <title>Extensive microbial diversity within the chicken gut microbiome revealed by metagenomics and culture.</title>
        <authorList>
            <person name="Gilroy R."/>
            <person name="Ravi A."/>
            <person name="Getino M."/>
            <person name="Pursley I."/>
            <person name="Horton D.L."/>
            <person name="Alikhan N.F."/>
            <person name="Baker D."/>
            <person name="Gharbi K."/>
            <person name="Hall N."/>
            <person name="Watson M."/>
            <person name="Adriaenssens E.M."/>
            <person name="Foster-Nyarko E."/>
            <person name="Jarju S."/>
            <person name="Secka A."/>
            <person name="Antonio M."/>
            <person name="Oren A."/>
            <person name="Chaudhuri R.R."/>
            <person name="La Ragione R."/>
            <person name="Hildebrand F."/>
            <person name="Pallen M.J."/>
        </authorList>
    </citation>
    <scope>NUCLEOTIDE SEQUENCE</scope>
    <source>
        <strain evidence="12">ChiSjej4B22-9803</strain>
    </source>
</reference>
<evidence type="ECO:0000313" key="12">
    <source>
        <dbReference type="EMBL" id="HIU48963.1"/>
    </source>
</evidence>
<dbReference type="GO" id="GO:0016887">
    <property type="term" value="F:ATP hydrolysis activity"/>
    <property type="evidence" value="ECO:0007669"/>
    <property type="project" value="InterPro"/>
</dbReference>
<keyword evidence="4 9" id="KW-0812">Transmembrane</keyword>
<keyword evidence="7 9" id="KW-1133">Transmembrane helix</keyword>
<dbReference type="EMBL" id="DVND01000163">
    <property type="protein sequence ID" value="HIU48963.1"/>
    <property type="molecule type" value="Genomic_DNA"/>
</dbReference>
<feature type="transmembrane region" description="Helical" evidence="9">
    <location>
        <begin position="134"/>
        <end position="154"/>
    </location>
</feature>
<evidence type="ECO:0000256" key="8">
    <source>
        <dbReference type="ARBA" id="ARBA00023136"/>
    </source>
</evidence>
<evidence type="ECO:0000256" key="7">
    <source>
        <dbReference type="ARBA" id="ARBA00022989"/>
    </source>
</evidence>
<dbReference type="InterPro" id="IPR039421">
    <property type="entry name" value="Type_1_exporter"/>
</dbReference>
<dbReference type="Gene3D" id="3.40.50.300">
    <property type="entry name" value="P-loop containing nucleotide triphosphate hydrolases"/>
    <property type="match status" value="1"/>
</dbReference>
<evidence type="ECO:0000256" key="4">
    <source>
        <dbReference type="ARBA" id="ARBA00022692"/>
    </source>
</evidence>
<dbReference type="CDD" id="cd18547">
    <property type="entry name" value="ABC_6TM_Tm288_like"/>
    <property type="match status" value="1"/>
</dbReference>
<evidence type="ECO:0000256" key="2">
    <source>
        <dbReference type="ARBA" id="ARBA00022448"/>
    </source>
</evidence>
<evidence type="ECO:0000259" key="11">
    <source>
        <dbReference type="PROSITE" id="PS50929"/>
    </source>
</evidence>
<dbReference type="GO" id="GO:0005524">
    <property type="term" value="F:ATP binding"/>
    <property type="evidence" value="ECO:0007669"/>
    <property type="project" value="UniProtKB-KW"/>
</dbReference>
<dbReference type="FunFam" id="3.40.50.300:FF:000287">
    <property type="entry name" value="Multidrug ABC transporter ATP-binding protein"/>
    <property type="match status" value="1"/>
</dbReference>
<dbReference type="Pfam" id="PF00664">
    <property type="entry name" value="ABC_membrane"/>
    <property type="match status" value="1"/>
</dbReference>
<evidence type="ECO:0000259" key="10">
    <source>
        <dbReference type="PROSITE" id="PS50893"/>
    </source>
</evidence>
<feature type="transmembrane region" description="Helical" evidence="9">
    <location>
        <begin position="20"/>
        <end position="42"/>
    </location>
</feature>
<dbReference type="SUPFAM" id="SSF52540">
    <property type="entry name" value="P-loop containing nucleoside triphosphate hydrolases"/>
    <property type="match status" value="1"/>
</dbReference>
<dbReference type="InterPro" id="IPR003439">
    <property type="entry name" value="ABC_transporter-like_ATP-bd"/>
</dbReference>
<protein>
    <submittedName>
        <fullName evidence="12">ABC transporter ATP-binding protein</fullName>
    </submittedName>
</protein>
<dbReference type="GO" id="GO:0005886">
    <property type="term" value="C:plasma membrane"/>
    <property type="evidence" value="ECO:0007669"/>
    <property type="project" value="UniProtKB-SubCell"/>
</dbReference>
<dbReference type="PROSITE" id="PS50893">
    <property type="entry name" value="ABC_TRANSPORTER_2"/>
    <property type="match status" value="1"/>
</dbReference>
<dbReference type="SMART" id="SM00382">
    <property type="entry name" value="AAA"/>
    <property type="match status" value="1"/>
</dbReference>
<comment type="subcellular location">
    <subcellularLocation>
        <location evidence="1">Cell membrane</location>
        <topology evidence="1">Multi-pass membrane protein</topology>
    </subcellularLocation>
</comment>
<dbReference type="SUPFAM" id="SSF90123">
    <property type="entry name" value="ABC transporter transmembrane region"/>
    <property type="match status" value="1"/>
</dbReference>
<dbReference type="PROSITE" id="PS51257">
    <property type="entry name" value="PROKAR_LIPOPROTEIN"/>
    <property type="match status" value="1"/>
</dbReference>
<sequence>MNKPVLRRLLSYTKPYMPFLFIALACAVVSVWLSLLVPVLIGNAIDLIVDYHHVDFEALLNILLRLGLAICGVGVFQWLQAYFTNIITYRTVKDLRNRLFEKLSTVPLKYIDGHSHGDLISRAVNDIDQVSDGLLQGFTQLFTGIVTIVGTLIFMLQADIAVALVVILLTPLSLFVAAFIAKGSFRHFRSQTMVQGELSGYAEEFIGNMKLVKCFGYERRAEAEFDTLNQKLYVHGQKAQFFSSLSNPSTRFVNSIVYAAVGVFGAVSAINGGLSVGNISMFLSYANQYTKPFNEITGIITQLQTAFASAQRVFAVLDEPSEQPDAPDAIVKSGSEGAVTFKHVDFSYRPDQRLIQDLNLNVAPGSTVAIVGPTGCGKTTLINLLLRFYDVTDGSIEVDGTDIRRYTRAGLRSFFGMVLQETWLFSGTIRENISYGSENATDDEILKAAKITQAHSFIRRLPQGYDTVVSESGGNLSQGQKQLLCIARVMLRDPDILILDEATSNIDTRTELLVQEAFIKMMEGRTSFVVAHRLSTIQNADVILVMRAGQIVEQGRHEELLEKRGFYYELYNSQFAHSK</sequence>
<feature type="domain" description="ABC transporter" evidence="10">
    <location>
        <begin position="339"/>
        <end position="573"/>
    </location>
</feature>
<evidence type="ECO:0000256" key="6">
    <source>
        <dbReference type="ARBA" id="ARBA00022840"/>
    </source>
</evidence>
<dbReference type="PROSITE" id="PS50929">
    <property type="entry name" value="ABC_TM1F"/>
    <property type="match status" value="1"/>
</dbReference>
<dbReference type="InterPro" id="IPR011527">
    <property type="entry name" value="ABC1_TM_dom"/>
</dbReference>
<dbReference type="InterPro" id="IPR027417">
    <property type="entry name" value="P-loop_NTPase"/>
</dbReference>
<dbReference type="CDD" id="cd03254">
    <property type="entry name" value="ABCC_Glucan_exporter_like"/>
    <property type="match status" value="1"/>
</dbReference>
<feature type="transmembrane region" description="Helical" evidence="9">
    <location>
        <begin position="160"/>
        <end position="181"/>
    </location>
</feature>
<reference evidence="12" key="1">
    <citation type="submission" date="2020-10" db="EMBL/GenBank/DDBJ databases">
        <authorList>
            <person name="Gilroy R."/>
        </authorList>
    </citation>
    <scope>NUCLEOTIDE SEQUENCE</scope>
    <source>
        <strain evidence="12">ChiSjej4B22-9803</strain>
    </source>
</reference>
<dbReference type="Gene3D" id="1.20.1560.10">
    <property type="entry name" value="ABC transporter type 1, transmembrane domain"/>
    <property type="match status" value="1"/>
</dbReference>
<name>A0A9D1LVQ1_9FIRM</name>
<keyword evidence="6 12" id="KW-0067">ATP-binding</keyword>
<dbReference type="PANTHER" id="PTHR43394">
    <property type="entry name" value="ATP-DEPENDENT PERMEASE MDL1, MITOCHONDRIAL"/>
    <property type="match status" value="1"/>
</dbReference>
<feature type="transmembrane region" description="Helical" evidence="9">
    <location>
        <begin position="252"/>
        <end position="274"/>
    </location>
</feature>
<dbReference type="InterPro" id="IPR017871">
    <property type="entry name" value="ABC_transporter-like_CS"/>
</dbReference>
<evidence type="ECO:0000256" key="5">
    <source>
        <dbReference type="ARBA" id="ARBA00022741"/>
    </source>
</evidence>
<dbReference type="InterPro" id="IPR003593">
    <property type="entry name" value="AAA+_ATPase"/>
</dbReference>
<dbReference type="PROSITE" id="PS00211">
    <property type="entry name" value="ABC_TRANSPORTER_1"/>
    <property type="match status" value="1"/>
</dbReference>
<gene>
    <name evidence="12" type="ORF">IAB04_06330</name>
</gene>
<evidence type="ECO:0000313" key="13">
    <source>
        <dbReference type="Proteomes" id="UP000824111"/>
    </source>
</evidence>
<dbReference type="Proteomes" id="UP000824111">
    <property type="component" value="Unassembled WGS sequence"/>
</dbReference>
<keyword evidence="8 9" id="KW-0472">Membrane</keyword>
<dbReference type="GO" id="GO:0015421">
    <property type="term" value="F:ABC-type oligopeptide transporter activity"/>
    <property type="evidence" value="ECO:0007669"/>
    <property type="project" value="TreeGrafter"/>
</dbReference>
<feature type="domain" description="ABC transmembrane type-1" evidence="11">
    <location>
        <begin position="21"/>
        <end position="305"/>
    </location>
</feature>
<comment type="caution">
    <text evidence="12">The sequence shown here is derived from an EMBL/GenBank/DDBJ whole genome shotgun (WGS) entry which is preliminary data.</text>
</comment>
<organism evidence="12 13">
    <name type="scientific">Candidatus Avimonoglobus intestinipullorum</name>
    <dbReference type="NCBI Taxonomy" id="2840699"/>
    <lineage>
        <taxon>Bacteria</taxon>
        <taxon>Bacillati</taxon>
        <taxon>Bacillota</taxon>
        <taxon>Clostridia</taxon>
        <taxon>Eubacteriales</taxon>
        <taxon>Candidatus Avimonoglobus</taxon>
    </lineage>
</organism>